<evidence type="ECO:0000256" key="8">
    <source>
        <dbReference type="ARBA" id="ARBA00023128"/>
    </source>
</evidence>
<dbReference type="EMBL" id="SPRX01000047">
    <property type="protein sequence ID" value="TIC63478.1"/>
    <property type="molecule type" value="Genomic_DNA"/>
</dbReference>
<dbReference type="EMBL" id="SPRC01000039">
    <property type="protein sequence ID" value="TIB76986.1"/>
    <property type="molecule type" value="Genomic_DNA"/>
</dbReference>
<comment type="cofactor">
    <cofactor evidence="1">
        <name>FAD</name>
        <dbReference type="ChEBI" id="CHEBI:57692"/>
    </cofactor>
</comment>
<dbReference type="PANTHER" id="PTHR46028">
    <property type="entry name" value="KYNURENINE 3-MONOOXYGENASE"/>
    <property type="match status" value="1"/>
</dbReference>
<dbReference type="Proteomes" id="UP000310685">
    <property type="component" value="Unassembled WGS sequence"/>
</dbReference>
<accession>A0A4T0RRV8</accession>
<comment type="catalytic activity">
    <reaction evidence="9">
        <text>L-kynurenine + NADPH + O2 + H(+) = 3-hydroxy-L-kynurenine + NADP(+) + H2O</text>
        <dbReference type="Rhea" id="RHEA:20545"/>
        <dbReference type="ChEBI" id="CHEBI:15377"/>
        <dbReference type="ChEBI" id="CHEBI:15378"/>
        <dbReference type="ChEBI" id="CHEBI:15379"/>
        <dbReference type="ChEBI" id="CHEBI:57783"/>
        <dbReference type="ChEBI" id="CHEBI:57959"/>
        <dbReference type="ChEBI" id="CHEBI:58125"/>
        <dbReference type="ChEBI" id="CHEBI:58349"/>
        <dbReference type="EC" id="1.14.13.9"/>
    </reaction>
</comment>
<evidence type="ECO:0000256" key="1">
    <source>
        <dbReference type="ARBA" id="ARBA00001974"/>
    </source>
</evidence>
<feature type="region of interest" description="Disordered" evidence="10">
    <location>
        <begin position="816"/>
        <end position="840"/>
    </location>
</feature>
<dbReference type="InterPro" id="IPR036188">
    <property type="entry name" value="FAD/NAD-bd_sf"/>
</dbReference>
<gene>
    <name evidence="16" type="ORF">E3Q01_03345</name>
    <name evidence="15" type="ORF">E3Q02_03502</name>
    <name evidence="14" type="ORF">E3Q03_03343</name>
    <name evidence="13" type="ORF">E3Q17_03151</name>
    <name evidence="12" type="ORF">E3Q22_03287</name>
</gene>
<dbReference type="GO" id="GO:0071949">
    <property type="term" value="F:FAD binding"/>
    <property type="evidence" value="ECO:0007669"/>
    <property type="project" value="InterPro"/>
</dbReference>
<comment type="caution">
    <text evidence="15">The sequence shown here is derived from an EMBL/GenBank/DDBJ whole genome shotgun (WGS) entry which is preliminary data.</text>
</comment>
<dbReference type="Pfam" id="PF01494">
    <property type="entry name" value="FAD_binding_3"/>
    <property type="match status" value="1"/>
</dbReference>
<dbReference type="PANTHER" id="PTHR46028:SF2">
    <property type="entry name" value="KYNURENINE 3-MONOOXYGENASE"/>
    <property type="match status" value="1"/>
</dbReference>
<organism evidence="15 19">
    <name type="scientific">Wallemia mellicola</name>
    <dbReference type="NCBI Taxonomy" id="1708541"/>
    <lineage>
        <taxon>Eukaryota</taxon>
        <taxon>Fungi</taxon>
        <taxon>Dikarya</taxon>
        <taxon>Basidiomycota</taxon>
        <taxon>Wallemiomycotina</taxon>
        <taxon>Wallemiomycetes</taxon>
        <taxon>Wallemiales</taxon>
        <taxon>Wallemiaceae</taxon>
        <taxon>Wallemia</taxon>
    </lineage>
</organism>
<evidence type="ECO:0000313" key="21">
    <source>
        <dbReference type="Proteomes" id="UP000310708"/>
    </source>
</evidence>
<evidence type="ECO:0000313" key="13">
    <source>
        <dbReference type="EMBL" id="TIB98090.1"/>
    </source>
</evidence>
<evidence type="ECO:0000313" key="19">
    <source>
        <dbReference type="Proteomes" id="UP000309601"/>
    </source>
</evidence>
<evidence type="ECO:0000313" key="18">
    <source>
        <dbReference type="Proteomes" id="UP000307169"/>
    </source>
</evidence>
<keyword evidence="6" id="KW-0560">Oxidoreductase</keyword>
<name>A0A4T0RRV8_9BASI</name>
<feature type="region of interest" description="Disordered" evidence="10">
    <location>
        <begin position="563"/>
        <end position="595"/>
    </location>
</feature>
<keyword evidence="8" id="KW-0496">Mitochondrion</keyword>
<keyword evidence="2" id="KW-0285">Flavoprotein</keyword>
<evidence type="ECO:0000256" key="3">
    <source>
        <dbReference type="ARBA" id="ARBA00022642"/>
    </source>
</evidence>
<evidence type="ECO:0000313" key="12">
    <source>
        <dbReference type="EMBL" id="TIB76986.1"/>
    </source>
</evidence>
<evidence type="ECO:0000259" key="11">
    <source>
        <dbReference type="Pfam" id="PF01494"/>
    </source>
</evidence>
<dbReference type="Proteomes" id="UP000309601">
    <property type="component" value="Unassembled WGS sequence"/>
</dbReference>
<dbReference type="Proteomes" id="UP000307169">
    <property type="component" value="Unassembled WGS sequence"/>
</dbReference>
<feature type="compositionally biased region" description="Polar residues" evidence="10">
    <location>
        <begin position="746"/>
        <end position="767"/>
    </location>
</feature>
<feature type="region of interest" description="Disordered" evidence="10">
    <location>
        <begin position="745"/>
        <end position="767"/>
    </location>
</feature>
<evidence type="ECO:0000256" key="10">
    <source>
        <dbReference type="SAM" id="MobiDB-lite"/>
    </source>
</evidence>
<dbReference type="Proteomes" id="UP000305362">
    <property type="component" value="Unassembled WGS sequence"/>
</dbReference>
<reference evidence="17 18" key="1">
    <citation type="submission" date="2019-03" db="EMBL/GenBank/DDBJ databases">
        <title>Sequencing 25 genomes of Wallemia mellicola.</title>
        <authorList>
            <person name="Gostincar C."/>
        </authorList>
    </citation>
    <scope>NUCLEOTIDE SEQUENCE [LARGE SCALE GENOMIC DNA]</scope>
    <source>
        <strain evidence="13 18">EXF-1262</strain>
        <strain evidence="15 19">EXF-1274</strain>
        <strain evidence="14 17">EXF-1277</strain>
        <strain evidence="12 20">EXF-6152</strain>
        <strain evidence="16 21">EXF-757</strain>
    </source>
</reference>
<dbReference type="Gene3D" id="3.50.50.60">
    <property type="entry name" value="FAD/NAD(P)-binding domain"/>
    <property type="match status" value="1"/>
</dbReference>
<evidence type="ECO:0000256" key="6">
    <source>
        <dbReference type="ARBA" id="ARBA00023002"/>
    </source>
</evidence>
<evidence type="ECO:0000256" key="5">
    <source>
        <dbReference type="ARBA" id="ARBA00022857"/>
    </source>
</evidence>
<evidence type="ECO:0000313" key="20">
    <source>
        <dbReference type="Proteomes" id="UP000310685"/>
    </source>
</evidence>
<dbReference type="SUPFAM" id="SSF51905">
    <property type="entry name" value="FAD/NAD(P)-binding domain"/>
    <property type="match status" value="1"/>
</dbReference>
<proteinExistence type="predicted"/>
<evidence type="ECO:0000313" key="16">
    <source>
        <dbReference type="EMBL" id="TIC63478.1"/>
    </source>
</evidence>
<dbReference type="GO" id="GO:0070189">
    <property type="term" value="P:kynurenine metabolic process"/>
    <property type="evidence" value="ECO:0007669"/>
    <property type="project" value="TreeGrafter"/>
</dbReference>
<feature type="domain" description="FAD-binding" evidence="11">
    <location>
        <begin position="56"/>
        <end position="298"/>
    </location>
</feature>
<evidence type="ECO:0000313" key="15">
    <source>
        <dbReference type="EMBL" id="TIC62410.1"/>
    </source>
</evidence>
<dbReference type="InterPro" id="IPR002938">
    <property type="entry name" value="FAD-bd"/>
</dbReference>
<feature type="compositionally biased region" description="Polar residues" evidence="10">
    <location>
        <begin position="563"/>
        <end position="574"/>
    </location>
</feature>
<sequence>MEKLSRRSINLAISSRALTTIKAIDGENGNLYHNLVTNATIPMKGRMIHITDGSLDSQLYSNKGECIYAIDRQKLNNALISEAESIPNVSFKFKSKIRAVNFDERELSYETTEGLQSDNRWDFMIGADGAHSVVRNQLMRVIRMNYAQEYIPHAYLELSIPPGPIDPETGEPSFLLDPNHLHIWPRQSFMLIALPNQDHSFTCTLFAPFEKFTELADNKDNFIQFFRQDFPDALKLMGEESAAEDYINNPKGSLVTIKCSPYHYKDRAVVLGDAAHSMVPFYGQGMNAGFEDVRVLLSLMDSEGVSSSKKVKHESLLNSLNRYSEERERDLKSIVNLAMGNYVEMRSKVINPIYLLRKQIDGVLNKVFRPPSVPSANILARTTFPTAANSGWMSLYELVTFRPDISYADAEEITKKRDKKLKNYTILTAFTPTNSSGPPTGYLQPTPGLQSATIEHNKELEHLHSTALKYWEKYDTSDCVVVLPFDDKSTSVKRSRSFTNLLDVHTPLSARRRSSEVSIAATAGIGTKFNYDISSPDLLDDYTMFWPPVSHDSQTPRASFASMSTVKPSRTPSVVSEAGSGSLLRPTHNIEEDPSPSQSRLLVLHLHKDFLVTQSNMFKTICEKLDIMDCFNNQADTRSIQVKTETVVADTRKTLHELQKENNARSTTVPRILPSSGAIYLPLPDPYAFLYLVQALYCGHGPFLESHLDWHVVKWEGLVQNSEYLGIDPWVKRVLGRWWNKRVNRRPSNPATPLTPGSGTCTPSDLNNTFRKTVSTTHARSMRHNNAVHTHSNLKQSLHEFDLNMNDNGVHAQAQMDSVDPKHNQSDYEQPPSPKSEVAINKRLKQTM</sequence>
<dbReference type="EMBL" id="SPRH01000041">
    <property type="protein sequence ID" value="TIB98090.1"/>
    <property type="molecule type" value="Genomic_DNA"/>
</dbReference>
<evidence type="ECO:0000256" key="9">
    <source>
        <dbReference type="ARBA" id="ARBA00047818"/>
    </source>
</evidence>
<keyword evidence="7" id="KW-0503">Monooxygenase</keyword>
<evidence type="ECO:0000256" key="7">
    <source>
        <dbReference type="ARBA" id="ARBA00023033"/>
    </source>
</evidence>
<dbReference type="PRINTS" id="PR00420">
    <property type="entry name" value="RNGMNOXGNASE"/>
</dbReference>
<dbReference type="FunFam" id="3.50.50.60:FF:000129">
    <property type="entry name" value="Kynurenine 3-monooxygenase"/>
    <property type="match status" value="1"/>
</dbReference>
<protein>
    <submittedName>
        <fullName evidence="15">FAD/NAD(P)-binding domain-containing protein</fullName>
    </submittedName>
</protein>
<evidence type="ECO:0000256" key="2">
    <source>
        <dbReference type="ARBA" id="ARBA00022630"/>
    </source>
</evidence>
<evidence type="ECO:0000313" key="14">
    <source>
        <dbReference type="EMBL" id="TIC60244.1"/>
    </source>
</evidence>
<dbReference type="GO" id="GO:0004502">
    <property type="term" value="F:kynurenine 3-monooxygenase activity"/>
    <property type="evidence" value="ECO:0007669"/>
    <property type="project" value="UniProtKB-EC"/>
</dbReference>
<dbReference type="GO" id="GO:0019363">
    <property type="term" value="P:pyridine nucleotide biosynthetic process"/>
    <property type="evidence" value="ECO:0007669"/>
    <property type="project" value="UniProtKB-KW"/>
</dbReference>
<dbReference type="OrthoDB" id="10053569at2759"/>
<keyword evidence="4" id="KW-0274">FAD</keyword>
<keyword evidence="3" id="KW-0662">Pyridine nucleotide biosynthesis</keyword>
<dbReference type="AlphaFoldDB" id="A0A4T0RRV8"/>
<dbReference type="Proteomes" id="UP000310708">
    <property type="component" value="Unassembled WGS sequence"/>
</dbReference>
<dbReference type="EMBL" id="SPRW01000047">
    <property type="protein sequence ID" value="TIC62410.1"/>
    <property type="molecule type" value="Genomic_DNA"/>
</dbReference>
<evidence type="ECO:0000256" key="4">
    <source>
        <dbReference type="ARBA" id="ARBA00022827"/>
    </source>
</evidence>
<keyword evidence="5" id="KW-0521">NADP</keyword>
<dbReference type="GO" id="GO:0005741">
    <property type="term" value="C:mitochondrial outer membrane"/>
    <property type="evidence" value="ECO:0007669"/>
    <property type="project" value="TreeGrafter"/>
</dbReference>
<dbReference type="EMBL" id="SPRV01000044">
    <property type="protein sequence ID" value="TIC60244.1"/>
    <property type="molecule type" value="Genomic_DNA"/>
</dbReference>
<evidence type="ECO:0000313" key="17">
    <source>
        <dbReference type="Proteomes" id="UP000305362"/>
    </source>
</evidence>